<accession>A0A9P7JDV6</accession>
<dbReference type="AlphaFoldDB" id="A0A9P7JDV6"/>
<dbReference type="Proteomes" id="UP000807769">
    <property type="component" value="Unassembled WGS sequence"/>
</dbReference>
<sequence length="70" mass="7761">MQVSGVCTPRLASTSGNLKYTTFGHSPHQRCSIIRYRPAEISSCRGSKKGARFITGFKDLQGSRDTIRIE</sequence>
<organism evidence="1 2">
    <name type="scientific">Suillus subaureus</name>
    <dbReference type="NCBI Taxonomy" id="48587"/>
    <lineage>
        <taxon>Eukaryota</taxon>
        <taxon>Fungi</taxon>
        <taxon>Dikarya</taxon>
        <taxon>Basidiomycota</taxon>
        <taxon>Agaricomycotina</taxon>
        <taxon>Agaricomycetes</taxon>
        <taxon>Agaricomycetidae</taxon>
        <taxon>Boletales</taxon>
        <taxon>Suillineae</taxon>
        <taxon>Suillaceae</taxon>
        <taxon>Suillus</taxon>
    </lineage>
</organism>
<gene>
    <name evidence="1" type="ORF">BJ212DRAFT_1355294</name>
</gene>
<evidence type="ECO:0000313" key="1">
    <source>
        <dbReference type="EMBL" id="KAG1816538.1"/>
    </source>
</evidence>
<name>A0A9P7JDV6_9AGAM</name>
<proteinExistence type="predicted"/>
<comment type="caution">
    <text evidence="1">The sequence shown here is derived from an EMBL/GenBank/DDBJ whole genome shotgun (WGS) entry which is preliminary data.</text>
</comment>
<protein>
    <submittedName>
        <fullName evidence="1">Uncharacterized protein</fullName>
    </submittedName>
</protein>
<dbReference type="GeneID" id="64629680"/>
<evidence type="ECO:0000313" key="2">
    <source>
        <dbReference type="Proteomes" id="UP000807769"/>
    </source>
</evidence>
<dbReference type="EMBL" id="JABBWG010000016">
    <property type="protein sequence ID" value="KAG1816538.1"/>
    <property type="molecule type" value="Genomic_DNA"/>
</dbReference>
<keyword evidence="2" id="KW-1185">Reference proteome</keyword>
<reference evidence="1" key="1">
    <citation type="journal article" date="2020" name="New Phytol.">
        <title>Comparative genomics reveals dynamic genome evolution in host specialist ectomycorrhizal fungi.</title>
        <authorList>
            <person name="Lofgren L.A."/>
            <person name="Nguyen N.H."/>
            <person name="Vilgalys R."/>
            <person name="Ruytinx J."/>
            <person name="Liao H.L."/>
            <person name="Branco S."/>
            <person name="Kuo A."/>
            <person name="LaButti K."/>
            <person name="Lipzen A."/>
            <person name="Andreopoulos W."/>
            <person name="Pangilinan J."/>
            <person name="Riley R."/>
            <person name="Hundley H."/>
            <person name="Na H."/>
            <person name="Barry K."/>
            <person name="Grigoriev I.V."/>
            <person name="Stajich J.E."/>
            <person name="Kennedy P.G."/>
        </authorList>
    </citation>
    <scope>NUCLEOTIDE SEQUENCE</scope>
    <source>
        <strain evidence="1">MN1</strain>
    </source>
</reference>
<dbReference type="RefSeq" id="XP_041193211.1">
    <property type="nucleotide sequence ID" value="XM_041335663.1"/>
</dbReference>